<dbReference type="GO" id="GO:0046872">
    <property type="term" value="F:metal ion binding"/>
    <property type="evidence" value="ECO:0007669"/>
    <property type="project" value="UniProtKB-KW"/>
</dbReference>
<keyword evidence="3" id="KW-0479">Metal-binding</keyword>
<feature type="domain" description="Hemerythrin-like" evidence="5">
    <location>
        <begin position="31"/>
        <end position="167"/>
    </location>
</feature>
<evidence type="ECO:0000256" key="3">
    <source>
        <dbReference type="ARBA" id="ARBA00022723"/>
    </source>
</evidence>
<dbReference type="Proteomes" id="UP000289703">
    <property type="component" value="Unassembled WGS sequence"/>
</dbReference>
<keyword evidence="7" id="KW-1185">Reference proteome</keyword>
<comment type="caution">
    <text evidence="6">The sequence shown here is derived from an EMBL/GenBank/DDBJ whole genome shotgun (WGS) entry which is preliminary data.</text>
</comment>
<dbReference type="InterPro" id="IPR012312">
    <property type="entry name" value="Hemerythrin-like"/>
</dbReference>
<dbReference type="OrthoDB" id="9797132at2"/>
<evidence type="ECO:0000313" key="6">
    <source>
        <dbReference type="EMBL" id="RXQ95713.1"/>
    </source>
</evidence>
<dbReference type="AlphaFoldDB" id="A0A4Q1JMS3"/>
<keyword evidence="4" id="KW-0408">Iron</keyword>
<accession>A0A4Q1JMS3</accession>
<evidence type="ECO:0000256" key="2">
    <source>
        <dbReference type="ARBA" id="ARBA00022490"/>
    </source>
</evidence>
<dbReference type="Gene3D" id="1.20.120.520">
    <property type="entry name" value="nmb1532 protein domain like"/>
    <property type="match status" value="1"/>
</dbReference>
<organism evidence="6 7">
    <name type="scientific">Ancylomarina salipaludis</name>
    <dbReference type="NCBI Taxonomy" id="2501299"/>
    <lineage>
        <taxon>Bacteria</taxon>
        <taxon>Pseudomonadati</taxon>
        <taxon>Bacteroidota</taxon>
        <taxon>Bacteroidia</taxon>
        <taxon>Marinilabiliales</taxon>
        <taxon>Marinifilaceae</taxon>
        <taxon>Ancylomarina</taxon>
    </lineage>
</organism>
<evidence type="ECO:0000256" key="4">
    <source>
        <dbReference type="ARBA" id="ARBA00023004"/>
    </source>
</evidence>
<protein>
    <recommendedName>
        <fullName evidence="5">Hemerythrin-like domain-containing protein</fullName>
    </recommendedName>
</protein>
<evidence type="ECO:0000256" key="1">
    <source>
        <dbReference type="ARBA" id="ARBA00004496"/>
    </source>
</evidence>
<dbReference type="RefSeq" id="WP_129254052.1">
    <property type="nucleotide sequence ID" value="NZ_SAXA01000005.1"/>
</dbReference>
<gene>
    <name evidence="6" type="ORF">EO244_07575</name>
</gene>
<evidence type="ECO:0000259" key="5">
    <source>
        <dbReference type="Pfam" id="PF01814"/>
    </source>
</evidence>
<evidence type="ECO:0000313" key="7">
    <source>
        <dbReference type="Proteomes" id="UP000289703"/>
    </source>
</evidence>
<dbReference type="EMBL" id="SAXA01000005">
    <property type="protein sequence ID" value="RXQ95713.1"/>
    <property type="molecule type" value="Genomic_DNA"/>
</dbReference>
<reference evidence="6 7" key="1">
    <citation type="submission" date="2019-01" db="EMBL/GenBank/DDBJ databases">
        <title>Ancylomarina salipaludis sp. nov., isolated from a salt marsh.</title>
        <authorList>
            <person name="Yoon J.-H."/>
        </authorList>
    </citation>
    <scope>NUCLEOTIDE SEQUENCE [LARGE SCALE GENOMIC DNA]</scope>
    <source>
        <strain evidence="6 7">SHSM-M15</strain>
    </source>
</reference>
<name>A0A4Q1JMS3_9BACT</name>
<dbReference type="PANTHER" id="PTHR36438">
    <property type="entry name" value="IRON-SULFUR CLUSTER REPAIR PROTEIN YTFE"/>
    <property type="match status" value="1"/>
</dbReference>
<proteinExistence type="predicted"/>
<keyword evidence="2" id="KW-0963">Cytoplasm</keyword>
<dbReference type="PANTHER" id="PTHR36438:SF1">
    <property type="entry name" value="IRON-SULFUR CLUSTER REPAIR PROTEIN YTFE"/>
    <property type="match status" value="1"/>
</dbReference>
<dbReference type="GO" id="GO:0005737">
    <property type="term" value="C:cytoplasm"/>
    <property type="evidence" value="ECO:0007669"/>
    <property type="project" value="UniProtKB-SubCell"/>
</dbReference>
<dbReference type="Pfam" id="PF01814">
    <property type="entry name" value="Hemerythrin"/>
    <property type="match status" value="1"/>
</dbReference>
<sequence length="170" mass="20061">MEFSYQAPEKKVETIETYKSWDLDKLMAYIEKQYHQKIKTDINELIPPIDKVVRVHGESHPHLPAVRNLFLQLVAELNEHIKKEETIFNLIDDIKVDDNILNFELSSLAGNHLAFESVFENISELTNQFTAPEGACRTYKLVYDLLRTFNEKLNHYRELEHDVLFEKIKK</sequence>
<comment type="subcellular location">
    <subcellularLocation>
        <location evidence="1">Cytoplasm</location>
    </subcellularLocation>
</comment>
<dbReference type="InterPro" id="IPR019903">
    <property type="entry name" value="RIC_family"/>
</dbReference>